<reference evidence="1 2" key="2">
    <citation type="journal article" date="2016" name="Microb. Ecol.">
        <title>Genome Characteristics of a Novel Type I Methanotroph (Sn10-6) Isolated from a Flooded Indian Rice Field.</title>
        <authorList>
            <person name="Rahalkar M.C."/>
            <person name="Pandit P.S."/>
            <person name="Dhakephalkar P.K."/>
            <person name="Pore S."/>
            <person name="Arora P."/>
            <person name="Kapse N."/>
        </authorList>
    </citation>
    <scope>NUCLEOTIDE SEQUENCE [LARGE SCALE GENOMIC DNA]</scope>
    <source>
        <strain evidence="1 2">Sn10-6</strain>
    </source>
</reference>
<accession>A0A0F3INM1</accession>
<dbReference type="RefSeq" id="WP_045778632.1">
    <property type="nucleotide sequence ID" value="NZ_LAJX01000056.1"/>
</dbReference>
<dbReference type="Proteomes" id="UP000033684">
    <property type="component" value="Unassembled WGS sequence"/>
</dbReference>
<name>A0A0F3INM1_9GAMM</name>
<protein>
    <submittedName>
        <fullName evidence="1">Uncharacterized protein</fullName>
    </submittedName>
</protein>
<dbReference type="EMBL" id="LAJX01000056">
    <property type="protein sequence ID" value="KJV07169.1"/>
    <property type="molecule type" value="Genomic_DNA"/>
</dbReference>
<organism evidence="1 2">
    <name type="scientific">Methylocucumis oryzae</name>
    <dbReference type="NCBI Taxonomy" id="1632867"/>
    <lineage>
        <taxon>Bacteria</taxon>
        <taxon>Pseudomonadati</taxon>
        <taxon>Pseudomonadota</taxon>
        <taxon>Gammaproteobacteria</taxon>
        <taxon>Methylococcales</taxon>
        <taxon>Methylococcaceae</taxon>
        <taxon>Methylocucumis</taxon>
    </lineage>
</organism>
<evidence type="ECO:0000313" key="1">
    <source>
        <dbReference type="EMBL" id="KJV07169.1"/>
    </source>
</evidence>
<proteinExistence type="predicted"/>
<comment type="caution">
    <text evidence="1">The sequence shown here is derived from an EMBL/GenBank/DDBJ whole genome shotgun (WGS) entry which is preliminary data.</text>
</comment>
<evidence type="ECO:0000313" key="2">
    <source>
        <dbReference type="Proteomes" id="UP000033684"/>
    </source>
</evidence>
<sequence length="64" mass="7199">MTQMQHQEIHRPKGVCQLLGISMATFLAIGQRKKLTTVKISKRATGVMQSELDRFLADIRTGVE</sequence>
<gene>
    <name evidence="1" type="ORF">VZ94_06615</name>
</gene>
<reference evidence="2" key="1">
    <citation type="submission" date="2015-03" db="EMBL/GenBank/DDBJ databases">
        <title>Draft genome sequence of a novel methanotroph (Sn10-6) isolated from flooded ricefield rhizosphere in India.</title>
        <authorList>
            <person name="Pandit P.S."/>
            <person name="Pore S.D."/>
            <person name="Arora P."/>
            <person name="Kapse N.G."/>
            <person name="Dhakephalkar P.K."/>
            <person name="Rahalkar M.C."/>
        </authorList>
    </citation>
    <scope>NUCLEOTIDE SEQUENCE [LARGE SCALE GENOMIC DNA]</scope>
    <source>
        <strain evidence="2">Sn10-6</strain>
    </source>
</reference>
<keyword evidence="2" id="KW-1185">Reference proteome</keyword>
<dbReference type="AlphaFoldDB" id="A0A0F3INM1"/>